<dbReference type="Proteomes" id="UP001279734">
    <property type="component" value="Unassembled WGS sequence"/>
</dbReference>
<feature type="compositionally biased region" description="Polar residues" evidence="1">
    <location>
        <begin position="9"/>
        <end position="37"/>
    </location>
</feature>
<accession>A0AAD3SMQ1</accession>
<feature type="region of interest" description="Disordered" evidence="1">
    <location>
        <begin position="1"/>
        <end position="75"/>
    </location>
</feature>
<dbReference type="AlphaFoldDB" id="A0AAD3SMQ1"/>
<comment type="caution">
    <text evidence="2">The sequence shown here is derived from an EMBL/GenBank/DDBJ whole genome shotgun (WGS) entry which is preliminary data.</text>
</comment>
<dbReference type="EMBL" id="BSYO01000013">
    <property type="protein sequence ID" value="GMH13494.1"/>
    <property type="molecule type" value="Genomic_DNA"/>
</dbReference>
<protein>
    <submittedName>
        <fullName evidence="2">Uncharacterized protein</fullName>
    </submittedName>
</protein>
<organism evidence="2 3">
    <name type="scientific">Nepenthes gracilis</name>
    <name type="common">Slender pitcher plant</name>
    <dbReference type="NCBI Taxonomy" id="150966"/>
    <lineage>
        <taxon>Eukaryota</taxon>
        <taxon>Viridiplantae</taxon>
        <taxon>Streptophyta</taxon>
        <taxon>Embryophyta</taxon>
        <taxon>Tracheophyta</taxon>
        <taxon>Spermatophyta</taxon>
        <taxon>Magnoliopsida</taxon>
        <taxon>eudicotyledons</taxon>
        <taxon>Gunneridae</taxon>
        <taxon>Pentapetalae</taxon>
        <taxon>Caryophyllales</taxon>
        <taxon>Nepenthaceae</taxon>
        <taxon>Nepenthes</taxon>
    </lineage>
</organism>
<evidence type="ECO:0000313" key="3">
    <source>
        <dbReference type="Proteomes" id="UP001279734"/>
    </source>
</evidence>
<feature type="compositionally biased region" description="Polar residues" evidence="1">
    <location>
        <begin position="52"/>
        <end position="75"/>
    </location>
</feature>
<proteinExistence type="predicted"/>
<evidence type="ECO:0000256" key="1">
    <source>
        <dbReference type="SAM" id="MobiDB-lite"/>
    </source>
</evidence>
<evidence type="ECO:0000313" key="2">
    <source>
        <dbReference type="EMBL" id="GMH13494.1"/>
    </source>
</evidence>
<reference evidence="2" key="1">
    <citation type="submission" date="2023-05" db="EMBL/GenBank/DDBJ databases">
        <title>Nepenthes gracilis genome sequencing.</title>
        <authorList>
            <person name="Fukushima K."/>
        </authorList>
    </citation>
    <scope>NUCLEOTIDE SEQUENCE</scope>
    <source>
        <strain evidence="2">SING2019-196</strain>
    </source>
</reference>
<sequence length="104" mass="11543">MDREKGVSMEQQMDGSKLHSNSNRAQASTSKGPSQELLTDHPKATKRRVVQAITQQDFNPSISSPSLSWTTGTKSSPIERKLSQVYTTFLQSPSPIHRPLAYTL</sequence>
<keyword evidence="3" id="KW-1185">Reference proteome</keyword>
<name>A0AAD3SMQ1_NEPGR</name>
<gene>
    <name evidence="2" type="ORF">Nepgr_015335</name>
</gene>